<evidence type="ECO:0000313" key="2">
    <source>
        <dbReference type="EMBL" id="ACR73249.1"/>
    </source>
</evidence>
<dbReference type="PROSITE" id="PS51257">
    <property type="entry name" value="PROKAR_LIPOPROTEIN"/>
    <property type="match status" value="1"/>
</dbReference>
<dbReference type="InterPro" id="IPR041183">
    <property type="entry name" value="Cyclophilin-like"/>
</dbReference>
<keyword evidence="3" id="KW-1185">Reference proteome</keyword>
<gene>
    <name evidence="2" type="ordered locus">EUBELI_20102</name>
</gene>
<dbReference type="eggNOG" id="COG0607">
    <property type="taxonomic scope" value="Bacteria"/>
</dbReference>
<name>C4Z7H1_LACE2</name>
<accession>C4Z7H1</accession>
<protein>
    <recommendedName>
        <fullName evidence="1">Cyclophilin-like domain-containing protein</fullName>
    </recommendedName>
</protein>
<dbReference type="HOGENOM" id="CLU_099043_2_0_9"/>
<dbReference type="Pfam" id="PF18050">
    <property type="entry name" value="Cyclophil_like2"/>
    <property type="match status" value="1"/>
</dbReference>
<proteinExistence type="predicted"/>
<dbReference type="AlphaFoldDB" id="C4Z7H1"/>
<dbReference type="KEGG" id="eel:EUBELI_20102"/>
<geneLocation type="plasmid" evidence="3">
    <name>pEubeli2</name>
</geneLocation>
<organism evidence="2 3">
    <name type="scientific">Lachnospira eligens (strain ATCC 27750 / DSM 3376 / VPI C15-48 / C15-B4)</name>
    <name type="common">Eubacterium eligens</name>
    <dbReference type="NCBI Taxonomy" id="515620"/>
    <lineage>
        <taxon>Bacteria</taxon>
        <taxon>Bacillati</taxon>
        <taxon>Bacillota</taxon>
        <taxon>Clostridia</taxon>
        <taxon>Lachnospirales</taxon>
        <taxon>Lachnospiraceae</taxon>
        <taxon>Lachnospira</taxon>
    </lineage>
</organism>
<dbReference type="GeneID" id="41356874"/>
<evidence type="ECO:0000259" key="1">
    <source>
        <dbReference type="Pfam" id="PF18050"/>
    </source>
</evidence>
<evidence type="ECO:0000313" key="3">
    <source>
        <dbReference type="Proteomes" id="UP000001476"/>
    </source>
</evidence>
<sequence length="193" mass="21599">MKRVLLLSLCVLVLTGLAGCREKRSVSSENDISEGIIDNSTESQISAGELEKTEITDKSAIDDEKEYMKLYFNDTEIPVIWEDNQTVQELMEEARKGDVVVQMSMYSDNEQVGSLGKSYTKNDEQITTHSGDIVLYSGDKIVVFYGSNSWAYTRLGKMNIPEDDVTELLSNGDITLKIATSFYNLPDQTVLID</sequence>
<feature type="domain" description="Cyclophilin-like" evidence="1">
    <location>
        <begin position="71"/>
        <end position="178"/>
    </location>
</feature>
<keyword evidence="2" id="KW-0614">Plasmid</keyword>
<dbReference type="EMBL" id="CP001106">
    <property type="protein sequence ID" value="ACR73249.1"/>
    <property type="molecule type" value="Genomic_DNA"/>
</dbReference>
<reference evidence="2 3" key="1">
    <citation type="journal article" date="2009" name="Proc. Natl. Acad. Sci. U.S.A.">
        <title>Characterizing a model human gut microbiota composed of members of its two dominant bacterial phyla.</title>
        <authorList>
            <person name="Mahowald M.A."/>
            <person name="Rey F.E."/>
            <person name="Seedorf H."/>
            <person name="Turnbaugh P.J."/>
            <person name="Fulton R.S."/>
            <person name="Wollam A."/>
            <person name="Shah N."/>
            <person name="Wang C."/>
            <person name="Magrini V."/>
            <person name="Wilson R.K."/>
            <person name="Cantarel B.L."/>
            <person name="Coutinho P.M."/>
            <person name="Henrissat B."/>
            <person name="Crock L.W."/>
            <person name="Russell A."/>
            <person name="Verberkmoes N.C."/>
            <person name="Hettich R.L."/>
            <person name="Gordon J.I."/>
        </authorList>
    </citation>
    <scope>NUCLEOTIDE SEQUENCE [LARGE SCALE GENOMIC DNA]</scope>
    <source>
        <strain evidence="3">ATCC 27750 / DSM 3376 / VPI C15-48 / C15-B4</strain>
        <plasmid evidence="2">unnamed</plasmid>
    </source>
</reference>
<dbReference type="Proteomes" id="UP000001476">
    <property type="component" value="Plasmid pEubeli2"/>
</dbReference>
<dbReference type="RefSeq" id="WP_012740383.1">
    <property type="nucleotide sequence ID" value="NC_012780.1"/>
</dbReference>